<evidence type="ECO:0000313" key="3">
    <source>
        <dbReference type="Proteomes" id="UP000319143"/>
    </source>
</evidence>
<keyword evidence="2" id="KW-0031">Aminopeptidase</keyword>
<name>A0A5C6DIL9_9BACT</name>
<dbReference type="PANTHER" id="PTHR12147">
    <property type="entry name" value="METALLOPEPTIDASE M28 FAMILY MEMBER"/>
    <property type="match status" value="1"/>
</dbReference>
<dbReference type="EC" id="3.4.11.6" evidence="2"/>
<dbReference type="SMART" id="SM00228">
    <property type="entry name" value="PDZ"/>
    <property type="match status" value="1"/>
</dbReference>
<dbReference type="OrthoDB" id="9762302at2"/>
<dbReference type="GO" id="GO:0004177">
    <property type="term" value="F:aminopeptidase activity"/>
    <property type="evidence" value="ECO:0007669"/>
    <property type="project" value="UniProtKB-KW"/>
</dbReference>
<dbReference type="Gene3D" id="3.50.30.30">
    <property type="match status" value="1"/>
</dbReference>
<evidence type="ECO:0000259" key="1">
    <source>
        <dbReference type="PROSITE" id="PS50106"/>
    </source>
</evidence>
<gene>
    <name evidence="2" type="primary">ywaD</name>
    <name evidence="2" type="ORF">Poly41_38080</name>
</gene>
<accession>A0A5C6DIL9</accession>
<dbReference type="Pfam" id="PF04389">
    <property type="entry name" value="Peptidase_M28"/>
    <property type="match status" value="1"/>
</dbReference>
<keyword evidence="2" id="KW-0378">Hydrolase</keyword>
<dbReference type="SUPFAM" id="SSF53187">
    <property type="entry name" value="Zn-dependent exopeptidases"/>
    <property type="match status" value="1"/>
</dbReference>
<dbReference type="Pfam" id="PF13180">
    <property type="entry name" value="PDZ_2"/>
    <property type="match status" value="1"/>
</dbReference>
<dbReference type="InterPro" id="IPR045175">
    <property type="entry name" value="M28_fam"/>
</dbReference>
<keyword evidence="2" id="KW-0645">Protease</keyword>
<dbReference type="Gene3D" id="3.40.630.10">
    <property type="entry name" value="Zn peptidases"/>
    <property type="match status" value="1"/>
</dbReference>
<dbReference type="RefSeq" id="WP_146528097.1">
    <property type="nucleotide sequence ID" value="NZ_SJPV01000006.1"/>
</dbReference>
<sequence>MSRIAGVLRFSLLFFALSPIVFAERPITVAPELLWKIQQRADLEYLAGEELRGRGVDDDSIDVAAKYIANRFREAGLKTDLFQDQPFQKLEIPVGARAGEFANNQVRLQITPASQEPQGSNEQRQPVLDVVETLGEGMNPLAIGSVAGDYRGEVVFVGYGITAPKLGYDDYANVDAEGKAVILLRKEPGMMDPDSPFDGTKTTQHAFYQTKVENAIKHGAAAVLFVNDPGSIAASIVMAEDQIRRETVRRDAMRKQLEELPGEAIHLRETLRKRIESIGPIMEGLSQELEQCRRGVLATTEAGGFPVKISRSGIKNDKNKLAIPVLSIARDTIDLLLSRSLQRSLVEIENTIDQSYQPRSTLLSGVVVDLRVELKPANASTSNVVGEIPGRGDLASESIVLGAHYDHVGMGGYGSLAPGTVAIHNGADDNASGTVTVMAAAGLLSKRLQGIESHRRVVMIAFTGEERGLLGSRHYVDHPRFPLDSTVTMINLDMVGRLRDNELTIYGTGSGEGLDRLVENVNRQYQFDINPVQTGYGPSDHQSFYQAGIPVLFFFTGLHNDYHRPSDDFDKIDYGGLTRITDMVCDVTFQLATRADRPTYAETDKRVRIRRQRMAFLGVSLEDKPDGVVVSSLTPDGPAERAGMNSGDALDRLGNKVVQTKAEVIEALRTYSPGDSVTLHVTRESQKLAINLRLESRPTP</sequence>
<dbReference type="GO" id="GO:0006508">
    <property type="term" value="P:proteolysis"/>
    <property type="evidence" value="ECO:0007669"/>
    <property type="project" value="InterPro"/>
</dbReference>
<dbReference type="InterPro" id="IPR036034">
    <property type="entry name" value="PDZ_sf"/>
</dbReference>
<comment type="caution">
    <text evidence="2">The sequence shown here is derived from an EMBL/GenBank/DDBJ whole genome shotgun (WGS) entry which is preliminary data.</text>
</comment>
<organism evidence="2 3">
    <name type="scientific">Novipirellula artificiosorum</name>
    <dbReference type="NCBI Taxonomy" id="2528016"/>
    <lineage>
        <taxon>Bacteria</taxon>
        <taxon>Pseudomonadati</taxon>
        <taxon>Planctomycetota</taxon>
        <taxon>Planctomycetia</taxon>
        <taxon>Pirellulales</taxon>
        <taxon>Pirellulaceae</taxon>
        <taxon>Novipirellula</taxon>
    </lineage>
</organism>
<protein>
    <submittedName>
        <fullName evidence="2">Aminopeptidase YwaD</fullName>
        <ecNumber evidence="2">3.4.11.6</ecNumber>
    </submittedName>
</protein>
<dbReference type="PANTHER" id="PTHR12147:SF26">
    <property type="entry name" value="PEPTIDASE M28 DOMAIN-CONTAINING PROTEIN"/>
    <property type="match status" value="1"/>
</dbReference>
<reference evidence="2 3" key="1">
    <citation type="submission" date="2019-02" db="EMBL/GenBank/DDBJ databases">
        <title>Deep-cultivation of Planctomycetes and their phenomic and genomic characterization uncovers novel biology.</title>
        <authorList>
            <person name="Wiegand S."/>
            <person name="Jogler M."/>
            <person name="Boedeker C."/>
            <person name="Pinto D."/>
            <person name="Vollmers J."/>
            <person name="Rivas-Marin E."/>
            <person name="Kohn T."/>
            <person name="Peeters S.H."/>
            <person name="Heuer A."/>
            <person name="Rast P."/>
            <person name="Oberbeckmann S."/>
            <person name="Bunk B."/>
            <person name="Jeske O."/>
            <person name="Meyerdierks A."/>
            <person name="Storesund J.E."/>
            <person name="Kallscheuer N."/>
            <person name="Luecker S."/>
            <person name="Lage O.M."/>
            <person name="Pohl T."/>
            <person name="Merkel B.J."/>
            <person name="Hornburger P."/>
            <person name="Mueller R.-W."/>
            <person name="Bruemmer F."/>
            <person name="Labrenz M."/>
            <person name="Spormann A.M."/>
            <person name="Op Den Camp H."/>
            <person name="Overmann J."/>
            <person name="Amann R."/>
            <person name="Jetten M.S.M."/>
            <person name="Mascher T."/>
            <person name="Medema M.H."/>
            <person name="Devos D.P."/>
            <person name="Kaster A.-K."/>
            <person name="Ovreas L."/>
            <person name="Rohde M."/>
            <person name="Galperin M.Y."/>
            <person name="Jogler C."/>
        </authorList>
    </citation>
    <scope>NUCLEOTIDE SEQUENCE [LARGE SCALE GENOMIC DNA]</scope>
    <source>
        <strain evidence="2 3">Poly41</strain>
    </source>
</reference>
<keyword evidence="3" id="KW-1185">Reference proteome</keyword>
<evidence type="ECO:0000313" key="2">
    <source>
        <dbReference type="EMBL" id="TWU36055.1"/>
    </source>
</evidence>
<proteinExistence type="predicted"/>
<dbReference type="SUPFAM" id="SSF52025">
    <property type="entry name" value="PA domain"/>
    <property type="match status" value="1"/>
</dbReference>
<dbReference type="Proteomes" id="UP000319143">
    <property type="component" value="Unassembled WGS sequence"/>
</dbReference>
<dbReference type="SUPFAM" id="SSF50156">
    <property type="entry name" value="PDZ domain-like"/>
    <property type="match status" value="1"/>
</dbReference>
<feature type="domain" description="PDZ" evidence="1">
    <location>
        <begin position="606"/>
        <end position="669"/>
    </location>
</feature>
<dbReference type="InterPro" id="IPR046450">
    <property type="entry name" value="PA_dom_sf"/>
</dbReference>
<dbReference type="AlphaFoldDB" id="A0A5C6DIL9"/>
<dbReference type="InterPro" id="IPR001478">
    <property type="entry name" value="PDZ"/>
</dbReference>
<dbReference type="InterPro" id="IPR007484">
    <property type="entry name" value="Peptidase_M28"/>
</dbReference>
<dbReference type="Gene3D" id="2.30.42.10">
    <property type="match status" value="1"/>
</dbReference>
<dbReference type="GO" id="GO:0008235">
    <property type="term" value="F:metalloexopeptidase activity"/>
    <property type="evidence" value="ECO:0007669"/>
    <property type="project" value="InterPro"/>
</dbReference>
<dbReference type="PROSITE" id="PS50106">
    <property type="entry name" value="PDZ"/>
    <property type="match status" value="1"/>
</dbReference>
<dbReference type="EMBL" id="SJPV01000006">
    <property type="protein sequence ID" value="TWU36055.1"/>
    <property type="molecule type" value="Genomic_DNA"/>
</dbReference>